<evidence type="ECO:0000313" key="1">
    <source>
        <dbReference type="EMBL" id="GMH78938.1"/>
    </source>
</evidence>
<name>A0A9W7B1P2_9STRA</name>
<dbReference type="InterPro" id="IPR032675">
    <property type="entry name" value="LRR_dom_sf"/>
</dbReference>
<dbReference type="Gene3D" id="3.80.10.10">
    <property type="entry name" value="Ribonuclease Inhibitor"/>
    <property type="match status" value="1"/>
</dbReference>
<proteinExistence type="predicted"/>
<dbReference type="EMBL" id="BRXW01000910">
    <property type="protein sequence ID" value="GMH78938.1"/>
    <property type="molecule type" value="Genomic_DNA"/>
</dbReference>
<gene>
    <name evidence="1" type="ORF">TrLO_g8640</name>
</gene>
<dbReference type="Proteomes" id="UP001165122">
    <property type="component" value="Unassembled WGS sequence"/>
</dbReference>
<sequence length="139" mass="15339">MIFHRGVVIAFDRGNSSEEEKQAFGLAGEEGNKRVTQVLFIQKIPLIGDWACCCAVNLIVVVNINDDPALENVDLLHTNLHELGQEAFGGCGKLKSVTIPDSLQTLGYIVFLEDFKLVLSNIDTFDTNVVVAYLRSQQN</sequence>
<evidence type="ECO:0000313" key="2">
    <source>
        <dbReference type="Proteomes" id="UP001165122"/>
    </source>
</evidence>
<protein>
    <submittedName>
        <fullName evidence="1">Uncharacterized protein</fullName>
    </submittedName>
</protein>
<reference evidence="2" key="1">
    <citation type="journal article" date="2023" name="Commun. Biol.">
        <title>Genome analysis of Parmales, the sister group of diatoms, reveals the evolutionary specialization of diatoms from phago-mixotrophs to photoautotrophs.</title>
        <authorList>
            <person name="Ban H."/>
            <person name="Sato S."/>
            <person name="Yoshikawa S."/>
            <person name="Yamada K."/>
            <person name="Nakamura Y."/>
            <person name="Ichinomiya M."/>
            <person name="Sato N."/>
            <person name="Blanc-Mathieu R."/>
            <person name="Endo H."/>
            <person name="Kuwata A."/>
            <person name="Ogata H."/>
        </authorList>
    </citation>
    <scope>NUCLEOTIDE SEQUENCE [LARGE SCALE GENOMIC DNA]</scope>
    <source>
        <strain evidence="2">NIES 3700</strain>
    </source>
</reference>
<dbReference type="AlphaFoldDB" id="A0A9W7B1P2"/>
<accession>A0A9W7B1P2</accession>
<comment type="caution">
    <text evidence="1">The sequence shown here is derived from an EMBL/GenBank/DDBJ whole genome shotgun (WGS) entry which is preliminary data.</text>
</comment>
<keyword evidence="2" id="KW-1185">Reference proteome</keyword>
<organism evidence="1 2">
    <name type="scientific">Triparma laevis f. longispina</name>
    <dbReference type="NCBI Taxonomy" id="1714387"/>
    <lineage>
        <taxon>Eukaryota</taxon>
        <taxon>Sar</taxon>
        <taxon>Stramenopiles</taxon>
        <taxon>Ochrophyta</taxon>
        <taxon>Bolidophyceae</taxon>
        <taxon>Parmales</taxon>
        <taxon>Triparmaceae</taxon>
        <taxon>Triparma</taxon>
    </lineage>
</organism>